<dbReference type="InterPro" id="IPR051601">
    <property type="entry name" value="Serine_prot/Carboxylest_S33"/>
</dbReference>
<keyword evidence="2" id="KW-0378">Hydrolase</keyword>
<dbReference type="GO" id="GO:0004177">
    <property type="term" value="F:aminopeptidase activity"/>
    <property type="evidence" value="ECO:0007669"/>
    <property type="project" value="UniProtKB-EC"/>
</dbReference>
<dbReference type="InterPro" id="IPR029058">
    <property type="entry name" value="AB_hydrolase_fold"/>
</dbReference>
<name>A0A7W7FWY3_9PSEU</name>
<dbReference type="InterPro" id="IPR000073">
    <property type="entry name" value="AB_hydrolase_1"/>
</dbReference>
<dbReference type="Gene3D" id="3.40.50.1820">
    <property type="entry name" value="alpha/beta hydrolase"/>
    <property type="match status" value="1"/>
</dbReference>
<evidence type="ECO:0000259" key="3">
    <source>
        <dbReference type="Pfam" id="PF00561"/>
    </source>
</evidence>
<dbReference type="Proteomes" id="UP000533598">
    <property type="component" value="Unassembled WGS sequence"/>
</dbReference>
<dbReference type="PANTHER" id="PTHR43248">
    <property type="entry name" value="2-SUCCINYL-6-HYDROXY-2,4-CYCLOHEXADIENE-1-CARBOXYLATE SYNTHASE"/>
    <property type="match status" value="1"/>
</dbReference>
<dbReference type="PRINTS" id="PR00793">
    <property type="entry name" value="PROAMNOPTASE"/>
</dbReference>
<dbReference type="Pfam" id="PF00561">
    <property type="entry name" value="Abhydrolase_1"/>
    <property type="match status" value="1"/>
</dbReference>
<protein>
    <submittedName>
        <fullName evidence="4">Pimeloyl-ACP methyl ester carboxylesterase</fullName>
    </submittedName>
</protein>
<proteinExistence type="inferred from homology"/>
<evidence type="ECO:0000313" key="5">
    <source>
        <dbReference type="Proteomes" id="UP000533598"/>
    </source>
</evidence>
<dbReference type="PANTHER" id="PTHR43248:SF2">
    <property type="entry name" value="PROLYL AMINOPEPTIDASE"/>
    <property type="match status" value="1"/>
</dbReference>
<dbReference type="RefSeq" id="WP_312988710.1">
    <property type="nucleotide sequence ID" value="NZ_BAAAUI010000038.1"/>
</dbReference>
<dbReference type="SUPFAM" id="SSF53474">
    <property type="entry name" value="alpha/beta-Hydrolases"/>
    <property type="match status" value="1"/>
</dbReference>
<gene>
    <name evidence="4" type="ORF">HNR67_006870</name>
</gene>
<dbReference type="EMBL" id="JACHMH010000001">
    <property type="protein sequence ID" value="MBB4680752.1"/>
    <property type="molecule type" value="Genomic_DNA"/>
</dbReference>
<keyword evidence="5" id="KW-1185">Reference proteome</keyword>
<dbReference type="InterPro" id="IPR002410">
    <property type="entry name" value="Peptidase_S33"/>
</dbReference>
<accession>A0A7W7FWY3</accession>
<organism evidence="4 5">
    <name type="scientific">Crossiella cryophila</name>
    <dbReference type="NCBI Taxonomy" id="43355"/>
    <lineage>
        <taxon>Bacteria</taxon>
        <taxon>Bacillati</taxon>
        <taxon>Actinomycetota</taxon>
        <taxon>Actinomycetes</taxon>
        <taxon>Pseudonocardiales</taxon>
        <taxon>Pseudonocardiaceae</taxon>
        <taxon>Crossiella</taxon>
    </lineage>
</organism>
<evidence type="ECO:0000256" key="2">
    <source>
        <dbReference type="ARBA" id="ARBA00022801"/>
    </source>
</evidence>
<evidence type="ECO:0000256" key="1">
    <source>
        <dbReference type="ARBA" id="ARBA00010088"/>
    </source>
</evidence>
<reference evidence="4 5" key="1">
    <citation type="submission" date="2020-08" db="EMBL/GenBank/DDBJ databases">
        <title>Sequencing the genomes of 1000 actinobacteria strains.</title>
        <authorList>
            <person name="Klenk H.-P."/>
        </authorList>
    </citation>
    <scope>NUCLEOTIDE SEQUENCE [LARGE SCALE GENOMIC DNA]</scope>
    <source>
        <strain evidence="4 5">DSM 44230</strain>
    </source>
</reference>
<comment type="similarity">
    <text evidence="1">Belongs to the peptidase S33 family.</text>
</comment>
<comment type="caution">
    <text evidence="4">The sequence shown here is derived from an EMBL/GenBank/DDBJ whole genome shotgun (WGS) entry which is preliminary data.</text>
</comment>
<evidence type="ECO:0000313" key="4">
    <source>
        <dbReference type="EMBL" id="MBB4680752.1"/>
    </source>
</evidence>
<dbReference type="AlphaFoldDB" id="A0A7W7FWY3"/>
<dbReference type="GO" id="GO:0006508">
    <property type="term" value="P:proteolysis"/>
    <property type="evidence" value="ECO:0007669"/>
    <property type="project" value="InterPro"/>
</dbReference>
<feature type="domain" description="AB hydrolase-1" evidence="3">
    <location>
        <begin position="54"/>
        <end position="226"/>
    </location>
</feature>
<sequence length="432" mass="47971">MTTANRLRTDRLPGLVTTAYTFDVPVDHAAPQGEHLTVFAREVVAAGREKDKLPWLLMLQGGPGQPCERPTAPSAWLGRALKDYRVLLLDQRGTGLSSRVNRQTLPLRGDAKAQAEYVAHFRADSIVRDAELVRQALIGDEPWSIYGQSFGGFCSLTYLSLFPGSLRESLITGGLAPLTATADEVYRALYPRVREKNEQFFARYPEDAEIARRVVDHLLAHDVRLPTGERLTAHRFQTLGMGFGTHREFDSLHYLLEMSFVDGVGGPELSDPFLIQAGARLSFAGAPLYALVHEAIYAQGCASDWSAQRVRAEFPEFDLEGDWPVLFTGEMIYPWQFDEDPALTPLKDVAEILAARTDWGPLYDPEVLARNEVPVAAAVYFDDMYVDSAYSLETASVMGATRAWVTNEYEHDGAGRSASVLDRLIKMARGEL</sequence>